<dbReference type="SUPFAM" id="SSF53098">
    <property type="entry name" value="Ribonuclease H-like"/>
    <property type="match status" value="1"/>
</dbReference>
<dbReference type="Pfam" id="PF13456">
    <property type="entry name" value="RVT_3"/>
    <property type="match status" value="1"/>
</dbReference>
<dbReference type="PANTHER" id="PTHR48475:SF1">
    <property type="entry name" value="RNASE H TYPE-1 DOMAIN-CONTAINING PROTEIN"/>
    <property type="match status" value="1"/>
</dbReference>
<dbReference type="Gene3D" id="3.30.420.10">
    <property type="entry name" value="Ribonuclease H-like superfamily/Ribonuclease H"/>
    <property type="match status" value="1"/>
</dbReference>
<organism evidence="2 3">
    <name type="scientific">Prunus dulcis</name>
    <name type="common">Almond</name>
    <name type="synonym">Amygdalus dulcis</name>
    <dbReference type="NCBI Taxonomy" id="3755"/>
    <lineage>
        <taxon>Eukaryota</taxon>
        <taxon>Viridiplantae</taxon>
        <taxon>Streptophyta</taxon>
        <taxon>Embryophyta</taxon>
        <taxon>Tracheophyta</taxon>
        <taxon>Spermatophyta</taxon>
        <taxon>Magnoliopsida</taxon>
        <taxon>eudicotyledons</taxon>
        <taxon>Gunneridae</taxon>
        <taxon>Pentapetalae</taxon>
        <taxon>rosids</taxon>
        <taxon>fabids</taxon>
        <taxon>Rosales</taxon>
        <taxon>Rosaceae</taxon>
        <taxon>Amygdaloideae</taxon>
        <taxon>Amygdaleae</taxon>
        <taxon>Prunus</taxon>
    </lineage>
</organism>
<dbReference type="InterPro" id="IPR002156">
    <property type="entry name" value="RNaseH_domain"/>
</dbReference>
<protein>
    <recommendedName>
        <fullName evidence="1">RNase H type-1 domain-containing protein</fullName>
    </recommendedName>
</protein>
<gene>
    <name evidence="2" type="ORF">L3X38_011756</name>
</gene>
<accession>A0AAD4WI08</accession>
<dbReference type="Proteomes" id="UP001054821">
    <property type="component" value="Chromosome 2"/>
</dbReference>
<sequence length="236" mass="26685">MALAELTFRYVPQLAVKGQALADFLASHSCVEIEDMDYFPVNMLSIFSWRLYFDASRTSNMSGAGIIIKLPQGFQTCYSFQMNFDCSNNQAKYEALIIGLEIVRELGINNVVILGDSMPTHGQLGSGVQIFEGLFEELFKVEKRSLSFIFERGLSPKAMAQLTITPDDWRHEIISYLKAPNGPHSQHVRWRARCYVIGDEILFRIGSDDLLMKCLGKKEQLMAMMANVEPIKLASR</sequence>
<evidence type="ECO:0000313" key="3">
    <source>
        <dbReference type="Proteomes" id="UP001054821"/>
    </source>
</evidence>
<dbReference type="GO" id="GO:0003676">
    <property type="term" value="F:nucleic acid binding"/>
    <property type="evidence" value="ECO:0007669"/>
    <property type="project" value="InterPro"/>
</dbReference>
<dbReference type="PANTHER" id="PTHR48475">
    <property type="entry name" value="RIBONUCLEASE H"/>
    <property type="match status" value="1"/>
</dbReference>
<dbReference type="GO" id="GO:0004523">
    <property type="term" value="F:RNA-DNA hybrid ribonuclease activity"/>
    <property type="evidence" value="ECO:0007669"/>
    <property type="project" value="InterPro"/>
</dbReference>
<dbReference type="AlphaFoldDB" id="A0AAD4WI08"/>
<feature type="domain" description="RNase H type-1" evidence="1">
    <location>
        <begin position="54"/>
        <end position="125"/>
    </location>
</feature>
<evidence type="ECO:0000313" key="2">
    <source>
        <dbReference type="EMBL" id="KAI5343880.1"/>
    </source>
</evidence>
<dbReference type="InterPro" id="IPR036397">
    <property type="entry name" value="RNaseH_sf"/>
</dbReference>
<evidence type="ECO:0000259" key="1">
    <source>
        <dbReference type="Pfam" id="PF13456"/>
    </source>
</evidence>
<comment type="caution">
    <text evidence="2">The sequence shown here is derived from an EMBL/GenBank/DDBJ whole genome shotgun (WGS) entry which is preliminary data.</text>
</comment>
<dbReference type="InterPro" id="IPR012337">
    <property type="entry name" value="RNaseH-like_sf"/>
</dbReference>
<reference evidence="2 3" key="1">
    <citation type="journal article" date="2022" name="G3 (Bethesda)">
        <title>Whole-genome sequence and methylome profiling of the almond [Prunus dulcis (Mill.) D.A. Webb] cultivar 'Nonpareil'.</title>
        <authorList>
            <person name="D'Amico-Willman K.M."/>
            <person name="Ouma W.Z."/>
            <person name="Meulia T."/>
            <person name="Sideli G.M."/>
            <person name="Gradziel T.M."/>
            <person name="Fresnedo-Ramirez J."/>
        </authorList>
    </citation>
    <scope>NUCLEOTIDE SEQUENCE [LARGE SCALE GENOMIC DNA]</scope>
    <source>
        <strain evidence="2">Clone GOH B32 T37-40</strain>
    </source>
</reference>
<keyword evidence="3" id="KW-1185">Reference proteome</keyword>
<dbReference type="EMBL" id="JAJFAZ020000002">
    <property type="protein sequence ID" value="KAI5343880.1"/>
    <property type="molecule type" value="Genomic_DNA"/>
</dbReference>
<proteinExistence type="predicted"/>
<name>A0AAD4WI08_PRUDU</name>